<evidence type="ECO:0008006" key="3">
    <source>
        <dbReference type="Google" id="ProtNLM"/>
    </source>
</evidence>
<dbReference type="Proteomes" id="UP001500657">
    <property type="component" value="Unassembled WGS sequence"/>
</dbReference>
<evidence type="ECO:0000313" key="2">
    <source>
        <dbReference type="Proteomes" id="UP001500657"/>
    </source>
</evidence>
<name>A0ABP3DXE3_9GAMM</name>
<dbReference type="SUPFAM" id="SSF56059">
    <property type="entry name" value="Glutathione synthetase ATP-binding domain-like"/>
    <property type="match status" value="1"/>
</dbReference>
<organism evidence="1 2">
    <name type="scientific">Rhodanobacter caeni</name>
    <dbReference type="NCBI Taxonomy" id="657654"/>
    <lineage>
        <taxon>Bacteria</taxon>
        <taxon>Pseudomonadati</taxon>
        <taxon>Pseudomonadota</taxon>
        <taxon>Gammaproteobacteria</taxon>
        <taxon>Lysobacterales</taxon>
        <taxon>Rhodanobacteraceae</taxon>
        <taxon>Rhodanobacter</taxon>
    </lineage>
</organism>
<comment type="caution">
    <text evidence="1">The sequence shown here is derived from an EMBL/GenBank/DDBJ whole genome shotgun (WGS) entry which is preliminary data.</text>
</comment>
<keyword evidence="2" id="KW-1185">Reference proteome</keyword>
<gene>
    <name evidence="1" type="ORF">GCM10009126_08250</name>
</gene>
<accession>A0ABP3DXE3</accession>
<evidence type="ECO:0000313" key="1">
    <source>
        <dbReference type="EMBL" id="GAA0244918.1"/>
    </source>
</evidence>
<sequence length="368" mass="40264">MPEVSTGMHANASVARSLAGARAGRGALECLPKWLNLVPMVLQWCWLGLRYRSVTLPSAANPAITTGGLVGDGKAEYFAGMGQHALSMTAPFAMLQANGDDALAQALMRMHATGLTFPVVVKPERGWCGFGVQRIDNTPQLAVYLAGYPRGEPLMLQRHLDEPGEAGIFYARMPGQATGRICGIVLRHYPQVIGDGASTVSQLIAADPRLRRAHRSRRHRFRCDLAQIPPAGQSVRLSLIGSIRAGGRYEDGSELAGGELTAAVDAIARDMPHFHVGRFDVRYASVADLRQGRFRIMEVNGAGSEAVYAWDPKYSLREAYRMVFAKQRMLFEMGAANRARGHRPVGALALARHFLRQQKLIHRYPPSN</sequence>
<reference evidence="2" key="1">
    <citation type="journal article" date="2019" name="Int. J. Syst. Evol. Microbiol.">
        <title>The Global Catalogue of Microorganisms (GCM) 10K type strain sequencing project: providing services to taxonomists for standard genome sequencing and annotation.</title>
        <authorList>
            <consortium name="The Broad Institute Genomics Platform"/>
            <consortium name="The Broad Institute Genome Sequencing Center for Infectious Disease"/>
            <person name="Wu L."/>
            <person name="Ma J."/>
        </authorList>
    </citation>
    <scope>NUCLEOTIDE SEQUENCE [LARGE SCALE GENOMIC DNA]</scope>
    <source>
        <strain evidence="2">JCM 16242</strain>
    </source>
</reference>
<proteinExistence type="predicted"/>
<dbReference type="EMBL" id="BAAAFO010000001">
    <property type="protein sequence ID" value="GAA0244918.1"/>
    <property type="molecule type" value="Genomic_DNA"/>
</dbReference>
<protein>
    <recommendedName>
        <fullName evidence="3">ATP-grasp domain-containing protein</fullName>
    </recommendedName>
</protein>